<organism evidence="1 2">
    <name type="scientific">Gonapodya prolifera (strain JEL478)</name>
    <name type="common">Monoblepharis prolifera</name>
    <dbReference type="NCBI Taxonomy" id="1344416"/>
    <lineage>
        <taxon>Eukaryota</taxon>
        <taxon>Fungi</taxon>
        <taxon>Fungi incertae sedis</taxon>
        <taxon>Chytridiomycota</taxon>
        <taxon>Chytridiomycota incertae sedis</taxon>
        <taxon>Monoblepharidomycetes</taxon>
        <taxon>Monoblepharidales</taxon>
        <taxon>Gonapodyaceae</taxon>
        <taxon>Gonapodya</taxon>
    </lineage>
</organism>
<keyword evidence="2" id="KW-1185">Reference proteome</keyword>
<reference evidence="1 2" key="1">
    <citation type="journal article" date="2015" name="Genome Biol. Evol.">
        <title>Phylogenomic analyses indicate that early fungi evolved digesting cell walls of algal ancestors of land plants.</title>
        <authorList>
            <person name="Chang Y."/>
            <person name="Wang S."/>
            <person name="Sekimoto S."/>
            <person name="Aerts A.L."/>
            <person name="Choi C."/>
            <person name="Clum A."/>
            <person name="LaButti K.M."/>
            <person name="Lindquist E.A."/>
            <person name="Yee Ngan C."/>
            <person name="Ohm R.A."/>
            <person name="Salamov A.A."/>
            <person name="Grigoriev I.V."/>
            <person name="Spatafora J.W."/>
            <person name="Berbee M.L."/>
        </authorList>
    </citation>
    <scope>NUCLEOTIDE SEQUENCE [LARGE SCALE GENOMIC DNA]</scope>
    <source>
        <strain evidence="1 2">JEL478</strain>
    </source>
</reference>
<dbReference type="Proteomes" id="UP000070544">
    <property type="component" value="Unassembled WGS sequence"/>
</dbReference>
<protein>
    <submittedName>
        <fullName evidence="1">Uncharacterized protein</fullName>
    </submittedName>
</protein>
<proteinExistence type="predicted"/>
<dbReference type="OrthoDB" id="27483at2759"/>
<dbReference type="EMBL" id="KQ965752">
    <property type="protein sequence ID" value="KXS16420.1"/>
    <property type="molecule type" value="Genomic_DNA"/>
</dbReference>
<sequence>MGKRKSCLIEPLLFKEPTVEVEDSGMSEISSKLNVQWAAFYSDVEHVIAEVTQG</sequence>
<evidence type="ECO:0000313" key="2">
    <source>
        <dbReference type="Proteomes" id="UP000070544"/>
    </source>
</evidence>
<evidence type="ECO:0000313" key="1">
    <source>
        <dbReference type="EMBL" id="KXS16420.1"/>
    </source>
</evidence>
<name>A0A139AI34_GONPJ</name>
<accession>A0A139AI34</accession>
<gene>
    <name evidence="1" type="ORF">M427DRAFT_290437</name>
</gene>
<dbReference type="AlphaFoldDB" id="A0A139AI34"/>